<proteinExistence type="predicted"/>
<dbReference type="InterPro" id="IPR027417">
    <property type="entry name" value="P-loop_NTPase"/>
</dbReference>
<dbReference type="GO" id="GO:0016887">
    <property type="term" value="F:ATP hydrolysis activity"/>
    <property type="evidence" value="ECO:0007669"/>
    <property type="project" value="InterPro"/>
</dbReference>
<evidence type="ECO:0000313" key="5">
    <source>
        <dbReference type="Proteomes" id="UP000824204"/>
    </source>
</evidence>
<gene>
    <name evidence="4" type="ORF">H9741_00620</name>
</gene>
<keyword evidence="2" id="KW-0067">ATP-binding</keyword>
<accession>A0A9D1V724</accession>
<dbReference type="Proteomes" id="UP000824204">
    <property type="component" value="Unassembled WGS sequence"/>
</dbReference>
<evidence type="ECO:0000256" key="1">
    <source>
        <dbReference type="ARBA" id="ARBA00022741"/>
    </source>
</evidence>
<feature type="domain" description="AAA+ ATPase" evidence="3">
    <location>
        <begin position="386"/>
        <end position="543"/>
    </location>
</feature>
<dbReference type="InterPro" id="IPR050130">
    <property type="entry name" value="ClpA_ClpB"/>
</dbReference>
<dbReference type="EMBL" id="DXFX01000009">
    <property type="protein sequence ID" value="HIX06959.1"/>
    <property type="molecule type" value="Genomic_DNA"/>
</dbReference>
<dbReference type="InterPro" id="IPR001270">
    <property type="entry name" value="ClpA/B"/>
</dbReference>
<evidence type="ECO:0000313" key="4">
    <source>
        <dbReference type="EMBL" id="HIX06959.1"/>
    </source>
</evidence>
<comment type="caution">
    <text evidence="4">The sequence shown here is derived from an EMBL/GenBank/DDBJ whole genome shotgun (WGS) entry which is preliminary data.</text>
</comment>
<dbReference type="PANTHER" id="PTHR11638">
    <property type="entry name" value="ATP-DEPENDENT CLP PROTEASE"/>
    <property type="match status" value="1"/>
</dbReference>
<dbReference type="Gene3D" id="3.40.50.300">
    <property type="entry name" value="P-loop containing nucleotide triphosphate hydrolases"/>
    <property type="match status" value="1"/>
</dbReference>
<organism evidence="4 5">
    <name type="scientific">Candidatus Borkfalkia faecipullorum</name>
    <dbReference type="NCBI Taxonomy" id="2838510"/>
    <lineage>
        <taxon>Bacteria</taxon>
        <taxon>Bacillati</taxon>
        <taxon>Bacillota</taxon>
        <taxon>Clostridia</taxon>
        <taxon>Christensenellales</taxon>
        <taxon>Christensenellaceae</taxon>
        <taxon>Candidatus Borkfalkia</taxon>
    </lineage>
</organism>
<protein>
    <submittedName>
        <fullName evidence="4">AAA family ATPase</fullName>
    </submittedName>
</protein>
<dbReference type="AlphaFoldDB" id="A0A9D1V724"/>
<dbReference type="PANTHER" id="PTHR11638:SF18">
    <property type="entry name" value="HEAT SHOCK PROTEIN 104"/>
    <property type="match status" value="1"/>
</dbReference>
<reference evidence="4" key="1">
    <citation type="journal article" date="2021" name="PeerJ">
        <title>Extensive microbial diversity within the chicken gut microbiome revealed by metagenomics and culture.</title>
        <authorList>
            <person name="Gilroy R."/>
            <person name="Ravi A."/>
            <person name="Getino M."/>
            <person name="Pursley I."/>
            <person name="Horton D.L."/>
            <person name="Alikhan N.F."/>
            <person name="Baker D."/>
            <person name="Gharbi K."/>
            <person name="Hall N."/>
            <person name="Watson M."/>
            <person name="Adriaenssens E.M."/>
            <person name="Foster-Nyarko E."/>
            <person name="Jarju S."/>
            <person name="Secka A."/>
            <person name="Antonio M."/>
            <person name="Oren A."/>
            <person name="Chaudhuri R.R."/>
            <person name="La Ragione R."/>
            <person name="Hildebrand F."/>
            <person name="Pallen M.J."/>
        </authorList>
    </citation>
    <scope>NUCLEOTIDE SEQUENCE</scope>
    <source>
        <strain evidence="4">811</strain>
    </source>
</reference>
<dbReference type="InterPro" id="IPR003959">
    <property type="entry name" value="ATPase_AAA_core"/>
</dbReference>
<sequence length="735" mass="83841">MYDIKWKNDLKMYLQTFTSFVFEGNINDLQPVKGEGEEYRYLPLHEAIAELYGEEYSVVFYDHTKLSGLAIPEKNSRENENDPQPAPVLDEKWFNSFVFAERSLTVLDSSTGERIPSPNIALFLEYYRDEYLRKKDESTNKGFQADITKDMQRIYDAMADFEKKSAQPEYKDAKPYLFILPDVSRYMTRPGEPTEKENAILLVLFKAIQLVGTRCKLMLFVDKMNDLPTWFESENNNSAIKKIFLPSPDGKFRETFYRLEMSSVMEPVDEKNLDKLIKKFSAYTENFSLRRLQQLRTFIVEESPHQESGAPSYRNLQNIDKTIFRFEVGQSYDPWRDPSLRTTIRELSASLNEIVKGQRVPVARVSEVMKSAATGVTSSKKNDRRPRAIFFFAGPTGVGKTELSKQLAEKIFLNQDSIIRFDMSEFQQDHTESRLFGAPPGYVGYEAGGELTKAIKQKPFSVVLFDEIEKASPRIWDKFLQILGDGRLTDGKGETVSFTQSIIIFTSNLGITSLYRDDKNKQKALEEVDASISATLTALKTCSDEDKTELVKKLVEQERSRAAITGLTVDLAGRDLFTKYSDEYGMLNDTMYVMPTDAFNAFVENCVRDRIENYFEQIGRREVLGRIDKSNILVFNFISPNVADEIAMKAIRDYCENLRTENESRLNLSVTDAALEFIKEHTKTAETLNFGGRGVVTCVEKLVGSKVGEFIFEHSEIGLSATLDCVDGALEVRLG</sequence>
<dbReference type="SUPFAM" id="SSF52540">
    <property type="entry name" value="P-loop containing nucleoside triphosphate hydrolases"/>
    <property type="match status" value="1"/>
</dbReference>
<dbReference type="GO" id="GO:0005737">
    <property type="term" value="C:cytoplasm"/>
    <property type="evidence" value="ECO:0007669"/>
    <property type="project" value="TreeGrafter"/>
</dbReference>
<name>A0A9D1V724_9FIRM</name>
<dbReference type="Pfam" id="PF07724">
    <property type="entry name" value="AAA_2"/>
    <property type="match status" value="1"/>
</dbReference>
<dbReference type="CDD" id="cd19499">
    <property type="entry name" value="RecA-like_ClpB_Hsp104-like"/>
    <property type="match status" value="1"/>
</dbReference>
<dbReference type="InterPro" id="IPR003593">
    <property type="entry name" value="AAA+_ATPase"/>
</dbReference>
<keyword evidence="1" id="KW-0547">Nucleotide-binding</keyword>
<evidence type="ECO:0000256" key="2">
    <source>
        <dbReference type="ARBA" id="ARBA00022840"/>
    </source>
</evidence>
<evidence type="ECO:0000259" key="3">
    <source>
        <dbReference type="SMART" id="SM00382"/>
    </source>
</evidence>
<reference evidence="4" key="2">
    <citation type="submission" date="2021-04" db="EMBL/GenBank/DDBJ databases">
        <authorList>
            <person name="Gilroy R."/>
        </authorList>
    </citation>
    <scope>NUCLEOTIDE SEQUENCE</scope>
    <source>
        <strain evidence="4">811</strain>
    </source>
</reference>
<dbReference type="GO" id="GO:0034605">
    <property type="term" value="P:cellular response to heat"/>
    <property type="evidence" value="ECO:0007669"/>
    <property type="project" value="TreeGrafter"/>
</dbReference>
<dbReference type="SMART" id="SM00382">
    <property type="entry name" value="AAA"/>
    <property type="match status" value="1"/>
</dbReference>
<dbReference type="PRINTS" id="PR00300">
    <property type="entry name" value="CLPPROTEASEA"/>
</dbReference>
<dbReference type="GO" id="GO:0005524">
    <property type="term" value="F:ATP binding"/>
    <property type="evidence" value="ECO:0007669"/>
    <property type="project" value="UniProtKB-KW"/>
</dbReference>